<dbReference type="AlphaFoldDB" id="A0A517LY93"/>
<evidence type="ECO:0000313" key="2">
    <source>
        <dbReference type="EMBL" id="QDS87583.1"/>
    </source>
</evidence>
<name>A0A517LY93_9BACT</name>
<accession>A0A517LY93</accession>
<reference evidence="2 3" key="1">
    <citation type="submission" date="2019-02" db="EMBL/GenBank/DDBJ databases">
        <title>Deep-cultivation of Planctomycetes and their phenomic and genomic characterization uncovers novel biology.</title>
        <authorList>
            <person name="Wiegand S."/>
            <person name="Jogler M."/>
            <person name="Boedeker C."/>
            <person name="Pinto D."/>
            <person name="Vollmers J."/>
            <person name="Rivas-Marin E."/>
            <person name="Kohn T."/>
            <person name="Peeters S.H."/>
            <person name="Heuer A."/>
            <person name="Rast P."/>
            <person name="Oberbeckmann S."/>
            <person name="Bunk B."/>
            <person name="Jeske O."/>
            <person name="Meyerdierks A."/>
            <person name="Storesund J.E."/>
            <person name="Kallscheuer N."/>
            <person name="Luecker S."/>
            <person name="Lage O.M."/>
            <person name="Pohl T."/>
            <person name="Merkel B.J."/>
            <person name="Hornburger P."/>
            <person name="Mueller R.-W."/>
            <person name="Bruemmer F."/>
            <person name="Labrenz M."/>
            <person name="Spormann A.M."/>
            <person name="Op den Camp H."/>
            <person name="Overmann J."/>
            <person name="Amann R."/>
            <person name="Jetten M.S.M."/>
            <person name="Mascher T."/>
            <person name="Medema M.H."/>
            <person name="Devos D.P."/>
            <person name="Kaster A.-K."/>
            <person name="Ovreas L."/>
            <person name="Rohde M."/>
            <person name="Galperin M.Y."/>
            <person name="Jogler C."/>
        </authorList>
    </citation>
    <scope>NUCLEOTIDE SEQUENCE [LARGE SCALE GENOMIC DNA]</scope>
    <source>
        <strain evidence="2 3">EC9</strain>
    </source>
</reference>
<feature type="region of interest" description="Disordered" evidence="1">
    <location>
        <begin position="50"/>
        <end position="84"/>
    </location>
</feature>
<organism evidence="2 3">
    <name type="scientific">Rosistilla ulvae</name>
    <dbReference type="NCBI Taxonomy" id="1930277"/>
    <lineage>
        <taxon>Bacteria</taxon>
        <taxon>Pseudomonadati</taxon>
        <taxon>Planctomycetota</taxon>
        <taxon>Planctomycetia</taxon>
        <taxon>Pirellulales</taxon>
        <taxon>Pirellulaceae</taxon>
        <taxon>Rosistilla</taxon>
    </lineage>
</organism>
<feature type="compositionally biased region" description="Polar residues" evidence="1">
    <location>
        <begin position="50"/>
        <end position="65"/>
    </location>
</feature>
<dbReference type="PROSITE" id="PS51257">
    <property type="entry name" value="PROKAR_LIPOPROTEIN"/>
    <property type="match status" value="1"/>
</dbReference>
<evidence type="ECO:0000313" key="3">
    <source>
        <dbReference type="Proteomes" id="UP000319557"/>
    </source>
</evidence>
<dbReference type="KEGG" id="ruv:EC9_17620"/>
<dbReference type="EMBL" id="CP036261">
    <property type="protein sequence ID" value="QDS87583.1"/>
    <property type="molecule type" value="Genomic_DNA"/>
</dbReference>
<dbReference type="Proteomes" id="UP000319557">
    <property type="component" value="Chromosome"/>
</dbReference>
<gene>
    <name evidence="2" type="ORF">EC9_17620</name>
</gene>
<proteinExistence type="predicted"/>
<sequence>MANHERKTLKTMQLNPINPSAAACRVPRKPALVAIVAHHQIGCIANLESLQDSPTHGDTTLQQLQRPRGKTDPAEYDLTAGSKP</sequence>
<protein>
    <submittedName>
        <fullName evidence="2">Uncharacterized protein</fullName>
    </submittedName>
</protein>
<evidence type="ECO:0000256" key="1">
    <source>
        <dbReference type="SAM" id="MobiDB-lite"/>
    </source>
</evidence>
<keyword evidence="3" id="KW-1185">Reference proteome</keyword>